<feature type="region of interest" description="Disordered" evidence="1">
    <location>
        <begin position="704"/>
        <end position="742"/>
    </location>
</feature>
<feature type="compositionally biased region" description="Polar residues" evidence="1">
    <location>
        <begin position="93"/>
        <end position="104"/>
    </location>
</feature>
<feature type="compositionally biased region" description="Low complexity" evidence="1">
    <location>
        <begin position="474"/>
        <end position="487"/>
    </location>
</feature>
<feature type="compositionally biased region" description="Polar residues" evidence="1">
    <location>
        <begin position="530"/>
        <end position="547"/>
    </location>
</feature>
<dbReference type="Proteomes" id="UP000028524">
    <property type="component" value="Unassembled WGS sequence"/>
</dbReference>
<feature type="compositionally biased region" description="Basic residues" evidence="1">
    <location>
        <begin position="292"/>
        <end position="305"/>
    </location>
</feature>
<evidence type="ECO:0000313" key="3">
    <source>
        <dbReference type="Proteomes" id="UP000028524"/>
    </source>
</evidence>
<evidence type="ECO:0000256" key="1">
    <source>
        <dbReference type="SAM" id="MobiDB-lite"/>
    </source>
</evidence>
<feature type="compositionally biased region" description="Basic and acidic residues" evidence="1">
    <location>
        <begin position="634"/>
        <end position="655"/>
    </location>
</feature>
<feature type="compositionally biased region" description="Polar residues" evidence="1">
    <location>
        <begin position="488"/>
        <end position="503"/>
    </location>
</feature>
<reference evidence="2 3" key="1">
    <citation type="journal article" date="2014" name="BMC Genomics">
        <title>Comparative genome sequencing reveals chemotype-specific gene clusters in the toxigenic black mold Stachybotrys.</title>
        <authorList>
            <person name="Semeiks J."/>
            <person name="Borek D."/>
            <person name="Otwinowski Z."/>
            <person name="Grishin N.V."/>
        </authorList>
    </citation>
    <scope>NUCLEOTIDE SEQUENCE [LARGE SCALE GENOMIC DNA]</scope>
    <source>
        <strain evidence="2 3">IBT 40285</strain>
    </source>
</reference>
<feature type="compositionally biased region" description="Polar residues" evidence="1">
    <location>
        <begin position="240"/>
        <end position="251"/>
    </location>
</feature>
<keyword evidence="3" id="KW-1185">Reference proteome</keyword>
<protein>
    <submittedName>
        <fullName evidence="2">Uncharacterized protein</fullName>
    </submittedName>
</protein>
<feature type="region of interest" description="Disordered" evidence="1">
    <location>
        <begin position="79"/>
        <end position="374"/>
    </location>
</feature>
<gene>
    <name evidence="2" type="ORF">S40285_07177</name>
</gene>
<feature type="compositionally biased region" description="Basic residues" evidence="1">
    <location>
        <begin position="339"/>
        <end position="354"/>
    </location>
</feature>
<name>A0A084QPV9_STAC4</name>
<evidence type="ECO:0000313" key="2">
    <source>
        <dbReference type="EMBL" id="KFA65994.1"/>
    </source>
</evidence>
<feature type="compositionally biased region" description="Polar residues" evidence="1">
    <location>
        <begin position="217"/>
        <end position="226"/>
    </location>
</feature>
<dbReference type="AlphaFoldDB" id="A0A084QPV9"/>
<dbReference type="HOGENOM" id="CLU_015735_0_0_1"/>
<accession>A0A084QPV9</accession>
<feature type="compositionally biased region" description="Polar residues" evidence="1">
    <location>
        <begin position="656"/>
        <end position="674"/>
    </location>
</feature>
<feature type="compositionally biased region" description="Basic and acidic residues" evidence="1">
    <location>
        <begin position="307"/>
        <end position="321"/>
    </location>
</feature>
<feature type="compositionally biased region" description="Polar residues" evidence="1">
    <location>
        <begin position="706"/>
        <end position="742"/>
    </location>
</feature>
<dbReference type="STRING" id="1283841.A0A084QPV9"/>
<sequence>MAPKGPITLCEWMTGTTIPSALGPILEERERPRQRNVVKVDVTTDDESEEDSVRITYPRTGRPALAKEDLESVVKTVRFLDSPRKSAMKKPASVSTIDEGSLTDSEGPEVSDSAASTTSDEPVDSSGSEKRNDFKKSKKKNKKVRIALVDSDGESSSSFDVVSTPSSAESESASDVDSKAHPTCECGDCTRARIRSNKQEKASKSKKSKKFQKSCEDSQAQDTSGSESDDECSAPEPARSKSSNTKGTSAKQKPENGNKVAEEQVKTNNKKDNKGNKKDENAKKHKADATKLKKAKPEKKQKQKSKQQQDDKAGKKEDIGKSSETSGESEPEEVDKSVKGKSTKGRKSVSKKGSKLATYPEANPSPHHRRPHLIEPIRAEVVQTERVIETPEDPMPNAYYDSTNNVIRVYHGPVYGRHGQQSLYPKRDPSQRPLPIGMPHPSQNPYFNGFYGQEWNMNRPLGQPPDLPGAFVQPRRPVIDPDIPAPAANQNDGDYSGGPPSSTRGRDGLSNVGPGDVKSILDNPYIPKSIRSQFSTYGSNSQRSGSGSHRGVDNAGWPKGDDIGGVRSPDARHRRSWNRQDDSSWKQADAENETQQDQYGGNNGNSSANGQEIWKAPGVRADDWNTSASNAYHDVGDSNDRRQGWGDNQNSHDDNGNNQPSWNNPGRNAVDSSWNNNNNNNNVGHTNGTFATHKFEASANGEHSGYYTNNNGEGSWNNTATNDGGQWPTGTQPRSPPSGDTSNVFPVPGAWNVGEEVSQEWGGQDLAVDTQGKHNMW</sequence>
<feature type="compositionally biased region" description="Basic and acidic residues" evidence="1">
    <location>
        <begin position="252"/>
        <end position="291"/>
    </location>
</feature>
<feature type="compositionally biased region" description="Basic residues" evidence="1">
    <location>
        <begin position="136"/>
        <end position="145"/>
    </location>
</feature>
<organism evidence="2 3">
    <name type="scientific">Stachybotrys chlorohalonatus (strain IBT 40285)</name>
    <dbReference type="NCBI Taxonomy" id="1283841"/>
    <lineage>
        <taxon>Eukaryota</taxon>
        <taxon>Fungi</taxon>
        <taxon>Dikarya</taxon>
        <taxon>Ascomycota</taxon>
        <taxon>Pezizomycotina</taxon>
        <taxon>Sordariomycetes</taxon>
        <taxon>Hypocreomycetidae</taxon>
        <taxon>Hypocreales</taxon>
        <taxon>Stachybotryaceae</taxon>
        <taxon>Stachybotrys</taxon>
    </lineage>
</organism>
<feature type="compositionally biased region" description="Low complexity" evidence="1">
    <location>
        <begin position="154"/>
        <end position="175"/>
    </location>
</feature>
<dbReference type="OrthoDB" id="3439935at2759"/>
<feature type="region of interest" description="Disordered" evidence="1">
    <location>
        <begin position="457"/>
        <end position="688"/>
    </location>
</feature>
<dbReference type="OMA" id="DPAPNAY"/>
<dbReference type="EMBL" id="KL660509">
    <property type="protein sequence ID" value="KFA65994.1"/>
    <property type="molecule type" value="Genomic_DNA"/>
</dbReference>
<dbReference type="InParanoid" id="A0A084QPV9"/>
<feature type="region of interest" description="Disordered" evidence="1">
    <location>
        <begin position="40"/>
        <end position="61"/>
    </location>
</feature>
<proteinExistence type="predicted"/>